<evidence type="ECO:0000256" key="5">
    <source>
        <dbReference type="ARBA" id="ARBA00023244"/>
    </source>
</evidence>
<dbReference type="Pfam" id="PF13241">
    <property type="entry name" value="NAD_binding_7"/>
    <property type="match status" value="1"/>
</dbReference>
<dbReference type="EC" id="1.3.1.76" evidence="2"/>
<dbReference type="InterPro" id="IPR006367">
    <property type="entry name" value="Sirohaem_synthase_N"/>
</dbReference>
<evidence type="ECO:0000256" key="1">
    <source>
        <dbReference type="ARBA" id="ARBA00005010"/>
    </source>
</evidence>
<dbReference type="InterPro" id="IPR028281">
    <property type="entry name" value="Sirohaem_synthase_central"/>
</dbReference>
<dbReference type="EMBL" id="FQTU01000001">
    <property type="protein sequence ID" value="SHE31863.1"/>
    <property type="molecule type" value="Genomic_DNA"/>
</dbReference>
<dbReference type="InterPro" id="IPR036291">
    <property type="entry name" value="NAD(P)-bd_dom_sf"/>
</dbReference>
<dbReference type="PANTHER" id="PTHR35330:SF1">
    <property type="entry name" value="SIROHEME BIOSYNTHESIS PROTEIN MET8"/>
    <property type="match status" value="1"/>
</dbReference>
<comment type="catalytic activity">
    <reaction evidence="6">
        <text>precorrin-2 + NAD(+) = sirohydrochlorin + NADH + 2 H(+)</text>
        <dbReference type="Rhea" id="RHEA:15613"/>
        <dbReference type="ChEBI" id="CHEBI:15378"/>
        <dbReference type="ChEBI" id="CHEBI:57540"/>
        <dbReference type="ChEBI" id="CHEBI:57945"/>
        <dbReference type="ChEBI" id="CHEBI:58351"/>
        <dbReference type="ChEBI" id="CHEBI:58827"/>
        <dbReference type="EC" id="1.3.1.76"/>
    </reaction>
</comment>
<dbReference type="STRING" id="1120975.SAMN02746064_00270"/>
<evidence type="ECO:0000256" key="3">
    <source>
        <dbReference type="ARBA" id="ARBA00023002"/>
    </source>
</evidence>
<dbReference type="Gene3D" id="1.10.8.610">
    <property type="entry name" value="SirC, precorrin-2 dehydrogenase, C-terminal helical domain-like"/>
    <property type="match status" value="1"/>
</dbReference>
<keyword evidence="4" id="KW-0520">NAD</keyword>
<dbReference type="NCBIfam" id="TIGR01470">
    <property type="entry name" value="cysG_Nterm"/>
    <property type="match status" value="1"/>
</dbReference>
<name>A0A1M4SHZ9_9FIRM</name>
<dbReference type="GO" id="GO:0019354">
    <property type="term" value="P:siroheme biosynthetic process"/>
    <property type="evidence" value="ECO:0007669"/>
    <property type="project" value="UniProtKB-UniPathway"/>
</dbReference>
<evidence type="ECO:0000313" key="8">
    <source>
        <dbReference type="EMBL" id="SHE31863.1"/>
    </source>
</evidence>
<dbReference type="PANTHER" id="PTHR35330">
    <property type="entry name" value="SIROHEME BIOSYNTHESIS PROTEIN MET8"/>
    <property type="match status" value="1"/>
</dbReference>
<keyword evidence="9" id="KW-1185">Reference proteome</keyword>
<protein>
    <recommendedName>
        <fullName evidence="2">precorrin-2 dehydrogenase</fullName>
        <ecNumber evidence="2">1.3.1.76</ecNumber>
    </recommendedName>
</protein>
<dbReference type="InterPro" id="IPR028161">
    <property type="entry name" value="Met8-like"/>
</dbReference>
<organism evidence="8 9">
    <name type="scientific">Alkalibacter saccharofermentans DSM 14828</name>
    <dbReference type="NCBI Taxonomy" id="1120975"/>
    <lineage>
        <taxon>Bacteria</taxon>
        <taxon>Bacillati</taxon>
        <taxon>Bacillota</taxon>
        <taxon>Clostridia</taxon>
        <taxon>Eubacteriales</taxon>
        <taxon>Eubacteriaceae</taxon>
        <taxon>Alkalibacter</taxon>
    </lineage>
</organism>
<evidence type="ECO:0000256" key="4">
    <source>
        <dbReference type="ARBA" id="ARBA00023027"/>
    </source>
</evidence>
<dbReference type="GO" id="GO:0043115">
    <property type="term" value="F:precorrin-2 dehydrogenase activity"/>
    <property type="evidence" value="ECO:0007669"/>
    <property type="project" value="UniProtKB-EC"/>
</dbReference>
<accession>A0A1M4SHZ9</accession>
<dbReference type="InterPro" id="IPR042518">
    <property type="entry name" value="SirC_C"/>
</dbReference>
<evidence type="ECO:0000259" key="7">
    <source>
        <dbReference type="Pfam" id="PF14824"/>
    </source>
</evidence>
<dbReference type="Proteomes" id="UP000184251">
    <property type="component" value="Unassembled WGS sequence"/>
</dbReference>
<feature type="domain" description="Siroheme synthase central" evidence="7">
    <location>
        <begin position="123"/>
        <end position="149"/>
    </location>
</feature>
<comment type="pathway">
    <text evidence="1">Porphyrin-containing compound metabolism; siroheme biosynthesis; sirohydrochlorin from precorrin-2: step 1/1.</text>
</comment>
<sequence length="210" mass="23950">MSDMGYPVVLDLEGKKVGIIGGGKVALKKAEKLLGCGAVLYVKAQDMHQGFSKLEEIYQENLFLIRGSYTLEILDGCMLVFAATSNPELNEQIKRDCSSRNIFCNVVSDKDLSDFSNTAYFDRGKVQISVSTNGASPKIARDIKDYLEENFNPKWEADVIKYGRIRDFILKSKLKDAQKREKLKTLLDLKPEYWDFFFEAIRKEVHIDEN</sequence>
<reference evidence="8 9" key="1">
    <citation type="submission" date="2016-11" db="EMBL/GenBank/DDBJ databases">
        <authorList>
            <person name="Jaros S."/>
            <person name="Januszkiewicz K."/>
            <person name="Wedrychowicz H."/>
        </authorList>
    </citation>
    <scope>NUCLEOTIDE SEQUENCE [LARGE SCALE GENOMIC DNA]</scope>
    <source>
        <strain evidence="8 9">DSM 14828</strain>
    </source>
</reference>
<dbReference type="Gene3D" id="3.40.50.720">
    <property type="entry name" value="NAD(P)-binding Rossmann-like Domain"/>
    <property type="match status" value="1"/>
</dbReference>
<keyword evidence="3" id="KW-0560">Oxidoreductase</keyword>
<dbReference type="GO" id="GO:0004325">
    <property type="term" value="F:ferrochelatase activity"/>
    <property type="evidence" value="ECO:0007669"/>
    <property type="project" value="InterPro"/>
</dbReference>
<dbReference type="SUPFAM" id="SSF75615">
    <property type="entry name" value="Siroheme synthase middle domains-like"/>
    <property type="match status" value="1"/>
</dbReference>
<dbReference type="AlphaFoldDB" id="A0A1M4SHZ9"/>
<evidence type="ECO:0000313" key="9">
    <source>
        <dbReference type="Proteomes" id="UP000184251"/>
    </source>
</evidence>
<gene>
    <name evidence="8" type="ORF">SAMN02746064_00270</name>
</gene>
<evidence type="ECO:0000256" key="6">
    <source>
        <dbReference type="ARBA" id="ARBA00047561"/>
    </source>
</evidence>
<dbReference type="SUPFAM" id="SSF51735">
    <property type="entry name" value="NAD(P)-binding Rossmann-fold domains"/>
    <property type="match status" value="1"/>
</dbReference>
<proteinExistence type="predicted"/>
<keyword evidence="5" id="KW-0627">Porphyrin biosynthesis</keyword>
<dbReference type="Pfam" id="PF14824">
    <property type="entry name" value="Sirohm_synth_M"/>
    <property type="match status" value="1"/>
</dbReference>
<dbReference type="UniPathway" id="UPA00262">
    <property type="reaction ID" value="UER00222"/>
</dbReference>
<evidence type="ECO:0000256" key="2">
    <source>
        <dbReference type="ARBA" id="ARBA00012400"/>
    </source>
</evidence>